<dbReference type="Gene3D" id="2.130.10.10">
    <property type="entry name" value="YVTN repeat-like/Quinoprotein amine dehydrogenase"/>
    <property type="match status" value="3"/>
</dbReference>
<dbReference type="InterPro" id="IPR050282">
    <property type="entry name" value="Cycloisomerase_2"/>
</dbReference>
<dbReference type="InterPro" id="IPR008754">
    <property type="entry name" value="Peptidase_M43"/>
</dbReference>
<protein>
    <submittedName>
        <fullName evidence="5">Por secretion system C-terminal sorting domain-containing protein</fullName>
    </submittedName>
</protein>
<dbReference type="InterPro" id="IPR019405">
    <property type="entry name" value="Lactonase_7-beta_prop"/>
</dbReference>
<dbReference type="InterPro" id="IPR036116">
    <property type="entry name" value="FN3_sf"/>
</dbReference>
<evidence type="ECO:0000256" key="2">
    <source>
        <dbReference type="ARBA" id="ARBA00022526"/>
    </source>
</evidence>
<dbReference type="PROSITE" id="PS50853">
    <property type="entry name" value="FN3"/>
    <property type="match status" value="1"/>
</dbReference>
<evidence type="ECO:0000256" key="1">
    <source>
        <dbReference type="ARBA" id="ARBA00005564"/>
    </source>
</evidence>
<dbReference type="SUPFAM" id="SSF55486">
    <property type="entry name" value="Metalloproteases ('zincins'), catalytic domain"/>
    <property type="match status" value="1"/>
</dbReference>
<dbReference type="InterPro" id="IPR015943">
    <property type="entry name" value="WD40/YVTN_repeat-like_dom_sf"/>
</dbReference>
<feature type="signal peptide" evidence="3">
    <location>
        <begin position="1"/>
        <end position="25"/>
    </location>
</feature>
<evidence type="ECO:0000256" key="3">
    <source>
        <dbReference type="SAM" id="SignalP"/>
    </source>
</evidence>
<sequence length="1900" mass="204900">MKTNFQKILLSVLFSILFTHFHVFAQENCGTPVPTSKERELLIRSGKIKPQQSHLRTEGVARYFPVKVHIIRKSDGTGGASELAIMQGLAEANRIFRQIDIQFYLCSEFHYIDNDTYYDFHQMNETAMAAGAGNFEAGVINIYYPKTLTINPNKPVSGYTWYPTTGIERVFIVGVSANSRTVAHELGHFFGLLHTFDFNNAPNITDRELVTRGVGKNCDTKGDSFCDTPADPYGLPNANNMGCTYTGTVRDANNELFSPAMDNIMSYYADFCGAVFTAQQYAFMSNISNTLRNYGNATCAAVAPNASTLAVPVQAGSTISLSWTDSNFEVGYFIERSIDGGNEYTTIGITNQNITNFIDNNVTSNQTYHYRIKPVNAAGQFSNVRSITTDLVYCIPTYQFACDGLTPRTAINDFTLLGENNSINNLATSCGTNSYSDFTNLSTTLVPSNAYRFTLKTPSTFAGNACQVAIWIDLNRDGDFADADERVYQSTTRKTTHQDLLNVPAGTSAGATRMRVRILTEASMSLVNDPCSQLTYGETEDYTVNLTNNPINIPTLIDGKLVSNTANSADVSARVLSDGGSPITERGFVWANTANPTLANNKVVVAGTKGIYTATLNGLSGTVHVRGYATNALGTSYTDNFSFTLPSAPTINGQNHSVSGANSATFGGNIVSDGNLALTSVGIVWSTANTTPTLADNQALMIGSYPLAVGISGDFNVNVNGLPTGVTIYYCAFATNSAGTSYSAVGSFMIGMPAGACVGTLTHIQTLTDGATGVDGLNGAFDVKISPDGKFAYVAAIDDNAVSIFSRNTANGQLTYVGNVKNNTNGITSMRQPRSLSISPDGKNVYVVATLDNALIVFDRNTTTGALTFKEKFVNAVPIGNVNSLRFAWEVLASPDGNSVYLVTAETINNGGSDNSGLIVYSRNATTGALTQSQVFRNNNGLPANVFAYGNGLVVSPDNKFLYVAGLESQTVLLFERNTTTGNLTYKRYYDGGDLFGISNPIQMAISPDGKHAYLTSYGGFELLLVLNRNLATGELSDNSYLDNADPASGLNGLLNIAMGIKVSADGKKVYATGYGSSSLIEFDRNTTNGRLTVSAILNNNGNNGLDFPSAIALVGNDVYVTASEDNAGGNALSLFQNVVPNLPLFNNGFPTASGITSTDFVLGTQLNAIGKVYYEVVADGAAAPTATQIKAGQNAGGTAALKNGTINVPTANTNFTANIAGLTADTEYDVYVVTENNAGTCLGNPVKIDVKTLNVVVGCGGVTDLIVNNAQTQQGNFNNISIENGGVLTLSGNICINGTLRVKNGGKLIFNNFILTGTGNFVLEDGGTIEIFKAEGINVTNVGDVQVSGTKTFAIDATYIYKGTVAQATGNALPNEILNLEVNNNQNVTLTNPLSVKRLIELKNGNLISNGKLTLLSNANQTAMIIQKADASNQVVGNATVQRHVTGHPNGFQGIGYHYFSSPLKDGKISEFADDMPLVLNPNYDFVTPYNGAFPNFFRYNESKVQATAPNHIFEKGWESPANQNEALIPMRGYIANIQNGTTVDFIGELNNGEIKAKLSRGLSPHSGWQLAGNPYPAPISWTSVVIKNPQIDGAVLRRVPTGQYAGTWASFVNGVGQNGGTDEIPLGQGFFIRANANNIDFIMDNGVRLTTYENPTFFRTEETESAKKEGLIKLEVSQGKLKDETAIYFESGATESFDFRYDAERTQYNSGQIPSLFTLSKDDKNLAINGLPSFRDDYQIPLTIYTYTNGKYMFKLNDLRFFKNNVQVFIEDKLTGKVHNIRQEPEYEFDIAVAGFVKDRFVLRFTNKVTADNSLETLAVFPNPSSGEINLSIFTEYKGDIAIQLYDMTGKVRRTHSIEKNSNLYETRLDLQGLESGMYMIEVLDSKGNRETKRIVKM</sequence>
<dbReference type="Gene3D" id="3.40.390.10">
    <property type="entry name" value="Collagenase (Catalytic Domain)"/>
    <property type="match status" value="1"/>
</dbReference>
<accession>A0A1I2EA25</accession>
<dbReference type="Proteomes" id="UP000199513">
    <property type="component" value="Unassembled WGS sequence"/>
</dbReference>
<dbReference type="InterPro" id="IPR003961">
    <property type="entry name" value="FN3_dom"/>
</dbReference>
<evidence type="ECO:0000259" key="4">
    <source>
        <dbReference type="PROSITE" id="PS50853"/>
    </source>
</evidence>
<dbReference type="GO" id="GO:0006006">
    <property type="term" value="P:glucose metabolic process"/>
    <property type="evidence" value="ECO:0007669"/>
    <property type="project" value="UniProtKB-KW"/>
</dbReference>
<dbReference type="GO" id="GO:0017057">
    <property type="term" value="F:6-phosphogluconolactonase activity"/>
    <property type="evidence" value="ECO:0007669"/>
    <property type="project" value="TreeGrafter"/>
</dbReference>
<dbReference type="SUPFAM" id="SSF50998">
    <property type="entry name" value="Quinoprotein alcohol dehydrogenase-like"/>
    <property type="match status" value="1"/>
</dbReference>
<evidence type="ECO:0000313" key="6">
    <source>
        <dbReference type="Proteomes" id="UP000199513"/>
    </source>
</evidence>
<organism evidence="5 6">
    <name type="scientific">Thermoflexibacter ruber</name>
    <dbReference type="NCBI Taxonomy" id="1003"/>
    <lineage>
        <taxon>Bacteria</taxon>
        <taxon>Pseudomonadati</taxon>
        <taxon>Bacteroidota</taxon>
        <taxon>Cytophagia</taxon>
        <taxon>Cytophagales</taxon>
        <taxon>Thermoflexibacteraceae</taxon>
        <taxon>Thermoflexibacter</taxon>
    </lineage>
</organism>
<keyword evidence="2" id="KW-0119">Carbohydrate metabolism</keyword>
<dbReference type="OrthoDB" id="6278496at2"/>
<feature type="chain" id="PRO_5011692927" evidence="3">
    <location>
        <begin position="26"/>
        <end position="1900"/>
    </location>
</feature>
<dbReference type="GO" id="GO:0008237">
    <property type="term" value="F:metallopeptidase activity"/>
    <property type="evidence" value="ECO:0007669"/>
    <property type="project" value="InterPro"/>
</dbReference>
<dbReference type="EMBL" id="FONY01000009">
    <property type="protein sequence ID" value="SFE89864.1"/>
    <property type="molecule type" value="Genomic_DNA"/>
</dbReference>
<dbReference type="SUPFAM" id="SSF75011">
    <property type="entry name" value="3-carboxy-cis,cis-mucoante lactonizing enzyme"/>
    <property type="match status" value="1"/>
</dbReference>
<reference evidence="6" key="1">
    <citation type="submission" date="2016-10" db="EMBL/GenBank/DDBJ databases">
        <authorList>
            <person name="Varghese N."/>
            <person name="Submissions S."/>
        </authorList>
    </citation>
    <scope>NUCLEOTIDE SEQUENCE [LARGE SCALE GENOMIC DNA]</scope>
    <source>
        <strain>GEY</strain>
        <strain evidence="6">DSM 9560</strain>
    </source>
</reference>
<dbReference type="SUPFAM" id="SSF49265">
    <property type="entry name" value="Fibronectin type III"/>
    <property type="match status" value="1"/>
</dbReference>
<dbReference type="PANTHER" id="PTHR30344">
    <property type="entry name" value="6-PHOSPHOGLUCONOLACTONASE-RELATED"/>
    <property type="match status" value="1"/>
</dbReference>
<dbReference type="PANTHER" id="PTHR30344:SF1">
    <property type="entry name" value="6-PHOSPHOGLUCONOLACTONASE"/>
    <property type="match status" value="1"/>
</dbReference>
<dbReference type="Pfam" id="PF10282">
    <property type="entry name" value="Lactonase"/>
    <property type="match status" value="1"/>
</dbReference>
<keyword evidence="3" id="KW-0732">Signal</keyword>
<dbReference type="InterPro" id="IPR024079">
    <property type="entry name" value="MetalloPept_cat_dom_sf"/>
</dbReference>
<dbReference type="Pfam" id="PF18962">
    <property type="entry name" value="Por_Secre_tail"/>
    <property type="match status" value="1"/>
</dbReference>
<dbReference type="InterPro" id="IPR013783">
    <property type="entry name" value="Ig-like_fold"/>
</dbReference>
<gene>
    <name evidence="5" type="ORF">SAMN04488541_100986</name>
</gene>
<keyword evidence="2" id="KW-0313">Glucose metabolism</keyword>
<dbReference type="STRING" id="1003.SAMN04488541_100986"/>
<dbReference type="SMART" id="SM00060">
    <property type="entry name" value="FN3"/>
    <property type="match status" value="2"/>
</dbReference>
<comment type="similarity">
    <text evidence="1">Belongs to the cycloisomerase 2 family.</text>
</comment>
<proteinExistence type="inferred from homology"/>
<name>A0A1I2EA25_9BACT</name>
<dbReference type="Pfam" id="PF20009">
    <property type="entry name" value="GEVED"/>
    <property type="match status" value="1"/>
</dbReference>
<keyword evidence="6" id="KW-1185">Reference proteome</keyword>
<dbReference type="RefSeq" id="WP_091542267.1">
    <property type="nucleotide sequence ID" value="NZ_FONY01000009.1"/>
</dbReference>
<dbReference type="Pfam" id="PF05572">
    <property type="entry name" value="Peptidase_M43"/>
    <property type="match status" value="1"/>
</dbReference>
<dbReference type="InterPro" id="IPR011047">
    <property type="entry name" value="Quinoprotein_ADH-like_sf"/>
</dbReference>
<dbReference type="Gene3D" id="2.60.40.10">
    <property type="entry name" value="Immunoglobulins"/>
    <property type="match status" value="1"/>
</dbReference>
<dbReference type="NCBIfam" id="TIGR04183">
    <property type="entry name" value="Por_Secre_tail"/>
    <property type="match status" value="1"/>
</dbReference>
<evidence type="ECO:0000313" key="5">
    <source>
        <dbReference type="EMBL" id="SFE89864.1"/>
    </source>
</evidence>
<dbReference type="InterPro" id="IPR045474">
    <property type="entry name" value="GEVED"/>
</dbReference>
<dbReference type="CDD" id="cd00063">
    <property type="entry name" value="FN3"/>
    <property type="match status" value="1"/>
</dbReference>
<feature type="domain" description="Fibronectin type-III" evidence="4">
    <location>
        <begin position="303"/>
        <end position="392"/>
    </location>
</feature>
<dbReference type="InterPro" id="IPR026444">
    <property type="entry name" value="Secre_tail"/>
</dbReference>